<dbReference type="PIRSF" id="PIRSF028451">
    <property type="entry name" value="UCP028451"/>
    <property type="match status" value="1"/>
</dbReference>
<protein>
    <submittedName>
        <fullName evidence="1">TIGR02453 family protein</fullName>
    </submittedName>
</protein>
<name>H8L1X7_FRAAD</name>
<organism evidence="1 2">
    <name type="scientific">Frateuria aurantia (strain ATCC 33424 / DSM 6220 / KCTC 2777 / LMG 1558 / NBRC 3245 / NCIMB 13370)</name>
    <name type="common">Acetobacter aurantius</name>
    <dbReference type="NCBI Taxonomy" id="767434"/>
    <lineage>
        <taxon>Bacteria</taxon>
        <taxon>Pseudomonadati</taxon>
        <taxon>Pseudomonadota</taxon>
        <taxon>Gammaproteobacteria</taxon>
        <taxon>Lysobacterales</taxon>
        <taxon>Rhodanobacteraceae</taxon>
        <taxon>Frateuria</taxon>
    </lineage>
</organism>
<keyword evidence="2" id="KW-1185">Reference proteome</keyword>
<dbReference type="AlphaFoldDB" id="H8L1X7"/>
<reference evidence="1" key="1">
    <citation type="submission" date="2012-02" db="EMBL/GenBank/DDBJ databases">
        <title>The complete genome of Frateuria aurantia DSM 6220.</title>
        <authorList>
            <consortium name="US DOE Joint Genome Institute (JGI-PGF)"/>
            <person name="Lucas S."/>
            <person name="Copeland A."/>
            <person name="Lapidus A."/>
            <person name="Glavina del Rio T."/>
            <person name="Dalin E."/>
            <person name="Tice H."/>
            <person name="Bruce D."/>
            <person name="Goodwin L."/>
            <person name="Pitluck S."/>
            <person name="Peters L."/>
            <person name="Ovchinnikova G."/>
            <person name="Teshima H."/>
            <person name="Kyrpides N."/>
            <person name="Mavromatis K."/>
            <person name="Ivanova N."/>
            <person name="Brettin T."/>
            <person name="Detter J.C."/>
            <person name="Han C."/>
            <person name="Larimer F."/>
            <person name="Land M."/>
            <person name="Hauser L."/>
            <person name="Markowitz V."/>
            <person name="Cheng J.-F."/>
            <person name="Hugenholtz P."/>
            <person name="Woyke T."/>
            <person name="Wu D."/>
            <person name="Brambilla E."/>
            <person name="Klenk H.-P."/>
            <person name="Eisen J.A."/>
        </authorList>
    </citation>
    <scope>NUCLEOTIDE SEQUENCE</scope>
    <source>
        <strain evidence="1">DSM 6220</strain>
    </source>
</reference>
<dbReference type="Pfam" id="PF09365">
    <property type="entry name" value="DUF2461"/>
    <property type="match status" value="1"/>
</dbReference>
<accession>H8L1X7</accession>
<dbReference type="PANTHER" id="PTHR36452:SF1">
    <property type="entry name" value="DUF2461 DOMAIN-CONTAINING PROTEIN"/>
    <property type="match status" value="1"/>
</dbReference>
<proteinExistence type="predicted"/>
<dbReference type="OrthoDB" id="9794241at2"/>
<dbReference type="eggNOG" id="COG5587">
    <property type="taxonomic scope" value="Bacteria"/>
</dbReference>
<dbReference type="STRING" id="767434.Fraau_2000"/>
<dbReference type="InterPro" id="IPR012808">
    <property type="entry name" value="CHP02453"/>
</dbReference>
<dbReference type="RefSeq" id="WP_014403387.1">
    <property type="nucleotide sequence ID" value="NC_017033.1"/>
</dbReference>
<dbReference type="KEGG" id="fau:Fraau_2000"/>
<sequence length="228" mass="27005">MATPYFSPASFQFLSRLERHNQREWFHQHKDEYERHLREPFQRLIVDLQVPLAAISPHFRADPRKVGGSLFRIHRDTRYAHDKDPYKTWQGARFFHERHRQIQAPSFYVQLQPGDCFAGAGIWSPEPPTLKSLREFIADNPAAWKRATHNVDFRQRFVFWGESLKRPPRGYDPDHELIEDLKRKHFAAGREFDESLACSAELLPWLIEQYQALAPMVDYLCAARELDF</sequence>
<dbReference type="HOGENOM" id="CLU_036742_2_0_6"/>
<dbReference type="PANTHER" id="PTHR36452">
    <property type="entry name" value="CHROMOSOME 12, WHOLE GENOME SHOTGUN SEQUENCE"/>
    <property type="match status" value="1"/>
</dbReference>
<gene>
    <name evidence="1" type="ordered locus">Fraau_2000</name>
</gene>
<dbReference type="InterPro" id="IPR015996">
    <property type="entry name" value="UCP028451"/>
</dbReference>
<dbReference type="NCBIfam" id="TIGR02453">
    <property type="entry name" value="TIGR02453 family protein"/>
    <property type="match status" value="1"/>
</dbReference>
<dbReference type="Proteomes" id="UP000005234">
    <property type="component" value="Chromosome"/>
</dbReference>
<evidence type="ECO:0000313" key="1">
    <source>
        <dbReference type="EMBL" id="AFC86384.1"/>
    </source>
</evidence>
<evidence type="ECO:0000313" key="2">
    <source>
        <dbReference type="Proteomes" id="UP000005234"/>
    </source>
</evidence>
<dbReference type="EMBL" id="CP003350">
    <property type="protein sequence ID" value="AFC86384.1"/>
    <property type="molecule type" value="Genomic_DNA"/>
</dbReference>